<accession>A0A0F8WX11</accession>
<dbReference type="SUPFAM" id="SSF74653">
    <property type="entry name" value="TolA/TonB C-terminal domain"/>
    <property type="match status" value="1"/>
</dbReference>
<evidence type="ECO:0000256" key="5">
    <source>
        <dbReference type="SAM" id="Coils"/>
    </source>
</evidence>
<dbReference type="Gene3D" id="3.30.1150.10">
    <property type="match status" value="1"/>
</dbReference>
<keyword evidence="4 6" id="KW-0472">Membrane</keyword>
<sequence length="280" mass="31812">HGARAETAMIRLQMSLERATGFSFAAHLVFFLFAAIITGNNNSRDMDVYTVRIVSPAPQPVQAVQRAQEVAEPMRRQKVPPSKITPARDSPWLQEESAQVKAQKQARLKQARLEKALALKQARLEHERAEQDRLEQAAKVRELREMREAQQYKDRKIRDLKQKARLDSIRLKAAKPGTPGGQTLTEGQRNKTLADYGESIQAIIRNNWVYALADGDKEFMTRISVTVRVNGMLVINKVVEPSGDRAFDLSALKAIRKTKKVEPPPFEREEEIVLNFYPDN</sequence>
<proteinExistence type="predicted"/>
<reference evidence="7" key="1">
    <citation type="journal article" date="2015" name="Nature">
        <title>Complex archaea that bridge the gap between prokaryotes and eukaryotes.</title>
        <authorList>
            <person name="Spang A."/>
            <person name="Saw J.H."/>
            <person name="Jorgensen S.L."/>
            <person name="Zaremba-Niedzwiedzka K."/>
            <person name="Martijn J."/>
            <person name="Lind A.E."/>
            <person name="van Eijk R."/>
            <person name="Schleper C."/>
            <person name="Guy L."/>
            <person name="Ettema T.J."/>
        </authorList>
    </citation>
    <scope>NUCLEOTIDE SEQUENCE</scope>
</reference>
<feature type="coiled-coil region" evidence="5">
    <location>
        <begin position="101"/>
        <end position="146"/>
    </location>
</feature>
<feature type="non-terminal residue" evidence="7">
    <location>
        <position position="1"/>
    </location>
</feature>
<keyword evidence="5" id="KW-0175">Coiled coil</keyword>
<evidence type="ECO:0000313" key="7">
    <source>
        <dbReference type="EMBL" id="KKK61203.1"/>
    </source>
</evidence>
<comment type="caution">
    <text evidence="7">The sequence shown here is derived from an EMBL/GenBank/DDBJ whole genome shotgun (WGS) entry which is preliminary data.</text>
</comment>
<dbReference type="Pfam" id="PF13103">
    <property type="entry name" value="TonB_2"/>
    <property type="match status" value="1"/>
</dbReference>
<name>A0A0F8WX11_9ZZZZ</name>
<evidence type="ECO:0000256" key="2">
    <source>
        <dbReference type="ARBA" id="ARBA00022692"/>
    </source>
</evidence>
<dbReference type="AlphaFoldDB" id="A0A0F8WX11"/>
<evidence type="ECO:0008006" key="8">
    <source>
        <dbReference type="Google" id="ProtNLM"/>
    </source>
</evidence>
<protein>
    <recommendedName>
        <fullName evidence="8">TonB C-terminal domain-containing protein</fullName>
    </recommendedName>
</protein>
<dbReference type="GO" id="GO:0016020">
    <property type="term" value="C:membrane"/>
    <property type="evidence" value="ECO:0007669"/>
    <property type="project" value="UniProtKB-SubCell"/>
</dbReference>
<evidence type="ECO:0000256" key="4">
    <source>
        <dbReference type="ARBA" id="ARBA00023136"/>
    </source>
</evidence>
<dbReference type="InterPro" id="IPR006260">
    <property type="entry name" value="TonB/TolA_C"/>
</dbReference>
<dbReference type="EMBL" id="LAZR01062593">
    <property type="protein sequence ID" value="KKK61203.1"/>
    <property type="molecule type" value="Genomic_DNA"/>
</dbReference>
<gene>
    <name evidence="7" type="ORF">LCGC14_3016670</name>
</gene>
<feature type="transmembrane region" description="Helical" evidence="6">
    <location>
        <begin position="21"/>
        <end position="39"/>
    </location>
</feature>
<organism evidence="7">
    <name type="scientific">marine sediment metagenome</name>
    <dbReference type="NCBI Taxonomy" id="412755"/>
    <lineage>
        <taxon>unclassified sequences</taxon>
        <taxon>metagenomes</taxon>
        <taxon>ecological metagenomes</taxon>
    </lineage>
</organism>
<evidence type="ECO:0000256" key="3">
    <source>
        <dbReference type="ARBA" id="ARBA00022989"/>
    </source>
</evidence>
<evidence type="ECO:0000256" key="1">
    <source>
        <dbReference type="ARBA" id="ARBA00004167"/>
    </source>
</evidence>
<comment type="subcellular location">
    <subcellularLocation>
        <location evidence="1">Membrane</location>
        <topology evidence="1">Single-pass membrane protein</topology>
    </subcellularLocation>
</comment>
<keyword evidence="2 6" id="KW-0812">Transmembrane</keyword>
<dbReference type="NCBIfam" id="TIGR01352">
    <property type="entry name" value="tonB_Cterm"/>
    <property type="match status" value="1"/>
</dbReference>
<evidence type="ECO:0000256" key="6">
    <source>
        <dbReference type="SAM" id="Phobius"/>
    </source>
</evidence>
<keyword evidence="3 6" id="KW-1133">Transmembrane helix</keyword>